<dbReference type="PANTHER" id="PTHR45835">
    <property type="entry name" value="YALI0A06105P"/>
    <property type="match status" value="1"/>
</dbReference>
<dbReference type="Pfam" id="PF17921">
    <property type="entry name" value="Integrase_H2C2"/>
    <property type="match status" value="1"/>
</dbReference>
<dbReference type="AlphaFoldDB" id="A0A6L2JWZ5"/>
<dbReference type="InterPro" id="IPR041588">
    <property type="entry name" value="Integrase_H2C2"/>
</dbReference>
<accession>A0A6L2JWZ5</accession>
<comment type="caution">
    <text evidence="2">The sequence shown here is derived from an EMBL/GenBank/DDBJ whole genome shotgun (WGS) entry which is preliminary data.</text>
</comment>
<organism evidence="2">
    <name type="scientific">Tanacetum cinerariifolium</name>
    <name type="common">Dalmatian daisy</name>
    <name type="synonym">Chrysanthemum cinerariifolium</name>
    <dbReference type="NCBI Taxonomy" id="118510"/>
    <lineage>
        <taxon>Eukaryota</taxon>
        <taxon>Viridiplantae</taxon>
        <taxon>Streptophyta</taxon>
        <taxon>Embryophyta</taxon>
        <taxon>Tracheophyta</taxon>
        <taxon>Spermatophyta</taxon>
        <taxon>Magnoliopsida</taxon>
        <taxon>eudicotyledons</taxon>
        <taxon>Gunneridae</taxon>
        <taxon>Pentapetalae</taxon>
        <taxon>asterids</taxon>
        <taxon>campanulids</taxon>
        <taxon>Asterales</taxon>
        <taxon>Asteraceae</taxon>
        <taxon>Asteroideae</taxon>
        <taxon>Anthemideae</taxon>
        <taxon>Anthemidinae</taxon>
        <taxon>Tanacetum</taxon>
    </lineage>
</organism>
<keyword evidence="2" id="KW-0808">Transferase</keyword>
<proteinExistence type="predicted"/>
<dbReference type="SUPFAM" id="SSF53098">
    <property type="entry name" value="Ribonuclease H-like"/>
    <property type="match status" value="1"/>
</dbReference>
<dbReference type="EMBL" id="BKCJ010001387">
    <property type="protein sequence ID" value="GEU41057.1"/>
    <property type="molecule type" value="Genomic_DNA"/>
</dbReference>
<dbReference type="Gene3D" id="3.30.420.10">
    <property type="entry name" value="Ribonuclease H-like superfamily/Ribonuclease H"/>
    <property type="match status" value="1"/>
</dbReference>
<keyword evidence="2" id="KW-0695">RNA-directed DNA polymerase</keyword>
<name>A0A6L2JWZ5_TANCI</name>
<protein>
    <submittedName>
        <fullName evidence="2">Reverse transcriptase domain-containing protein</fullName>
    </submittedName>
</protein>
<dbReference type="GO" id="GO:0003676">
    <property type="term" value="F:nucleic acid binding"/>
    <property type="evidence" value="ECO:0007669"/>
    <property type="project" value="InterPro"/>
</dbReference>
<keyword evidence="2" id="KW-0548">Nucleotidyltransferase</keyword>
<dbReference type="Gene3D" id="1.10.340.70">
    <property type="match status" value="1"/>
</dbReference>
<evidence type="ECO:0000313" key="2">
    <source>
        <dbReference type="EMBL" id="GEU41057.1"/>
    </source>
</evidence>
<feature type="domain" description="Integrase zinc-binding" evidence="1">
    <location>
        <begin position="2"/>
        <end position="29"/>
    </location>
</feature>
<sequence length="170" mass="19564">MKNLYWWPNMKADITTYVHKCLTCAKVKAEHQRPSDRLTNSALFLPMRKTDLIEKLARMYLKERSLQKALGTTLALSTAYHPKTDGQSERSIQTLEDMLHACVIDFGKGWVKHLPLVKFSYSNSYHVSIKAASFEALYGQICRSPICWADVREVQLTDQEIVQQITKKIT</sequence>
<evidence type="ECO:0000259" key="1">
    <source>
        <dbReference type="Pfam" id="PF17921"/>
    </source>
</evidence>
<dbReference type="InterPro" id="IPR036397">
    <property type="entry name" value="RNaseH_sf"/>
</dbReference>
<dbReference type="GO" id="GO:0003964">
    <property type="term" value="F:RNA-directed DNA polymerase activity"/>
    <property type="evidence" value="ECO:0007669"/>
    <property type="project" value="UniProtKB-KW"/>
</dbReference>
<dbReference type="PANTHER" id="PTHR45835:SF99">
    <property type="entry name" value="CHROMO DOMAIN-CONTAINING PROTEIN-RELATED"/>
    <property type="match status" value="1"/>
</dbReference>
<gene>
    <name evidence="2" type="ORF">Tci_013035</name>
</gene>
<reference evidence="2" key="1">
    <citation type="journal article" date="2019" name="Sci. Rep.">
        <title>Draft genome of Tanacetum cinerariifolium, the natural source of mosquito coil.</title>
        <authorList>
            <person name="Yamashiro T."/>
            <person name="Shiraishi A."/>
            <person name="Satake H."/>
            <person name="Nakayama K."/>
        </authorList>
    </citation>
    <scope>NUCLEOTIDE SEQUENCE</scope>
</reference>
<dbReference type="InterPro" id="IPR012337">
    <property type="entry name" value="RNaseH-like_sf"/>
</dbReference>